<dbReference type="InterPro" id="IPR017937">
    <property type="entry name" value="Thioredoxin_CS"/>
</dbReference>
<dbReference type="Pfam" id="PF00085">
    <property type="entry name" value="Thioredoxin"/>
    <property type="match status" value="1"/>
</dbReference>
<feature type="signal peptide" evidence="8">
    <location>
        <begin position="1"/>
        <end position="21"/>
    </location>
</feature>
<feature type="compositionally biased region" description="Basic and acidic residues" evidence="7">
    <location>
        <begin position="255"/>
        <end position="287"/>
    </location>
</feature>
<dbReference type="EMBL" id="JAWCUI010000036">
    <property type="protein sequence ID" value="KAL1893723.1"/>
    <property type="molecule type" value="Genomic_DNA"/>
</dbReference>
<dbReference type="Proteomes" id="UP001583186">
    <property type="component" value="Unassembled WGS sequence"/>
</dbReference>
<accession>A0ABR3YZC3</accession>
<keyword evidence="8" id="KW-0732">Signal</keyword>
<evidence type="ECO:0000313" key="11">
    <source>
        <dbReference type="Proteomes" id="UP001583186"/>
    </source>
</evidence>
<dbReference type="InterPro" id="IPR057305">
    <property type="entry name" value="Thioredox_PDIA6_C"/>
</dbReference>
<keyword evidence="4" id="KW-1015">Disulfide bond</keyword>
<keyword evidence="6" id="KW-0676">Redox-active center</keyword>
<dbReference type="InterPro" id="IPR013766">
    <property type="entry name" value="Thioredoxin_domain"/>
</dbReference>
<feature type="region of interest" description="Disordered" evidence="7">
    <location>
        <begin position="246"/>
        <end position="300"/>
    </location>
</feature>
<feature type="region of interest" description="Disordered" evidence="7">
    <location>
        <begin position="452"/>
        <end position="477"/>
    </location>
</feature>
<keyword evidence="5" id="KW-0413">Isomerase</keyword>
<evidence type="ECO:0000313" key="10">
    <source>
        <dbReference type="EMBL" id="KAL1893723.1"/>
    </source>
</evidence>
<protein>
    <recommendedName>
        <fullName evidence="3">protein disulfide-isomerase</fullName>
        <ecNumber evidence="3">5.3.4.1</ecNumber>
    </recommendedName>
</protein>
<dbReference type="PROSITE" id="PS51352">
    <property type="entry name" value="THIOREDOXIN_2"/>
    <property type="match status" value="1"/>
</dbReference>
<evidence type="ECO:0000256" key="5">
    <source>
        <dbReference type="ARBA" id="ARBA00023235"/>
    </source>
</evidence>
<comment type="subcellular location">
    <subcellularLocation>
        <location evidence="2">Endoplasmic reticulum lumen</location>
    </subcellularLocation>
</comment>
<proteinExistence type="predicted"/>
<evidence type="ECO:0000259" key="9">
    <source>
        <dbReference type="PROSITE" id="PS51352"/>
    </source>
</evidence>
<evidence type="ECO:0000256" key="3">
    <source>
        <dbReference type="ARBA" id="ARBA00012723"/>
    </source>
</evidence>
<organism evidence="10 11">
    <name type="scientific">Sporothrix stenoceras</name>
    <dbReference type="NCBI Taxonomy" id="5173"/>
    <lineage>
        <taxon>Eukaryota</taxon>
        <taxon>Fungi</taxon>
        <taxon>Dikarya</taxon>
        <taxon>Ascomycota</taxon>
        <taxon>Pezizomycotina</taxon>
        <taxon>Sordariomycetes</taxon>
        <taxon>Sordariomycetidae</taxon>
        <taxon>Ophiostomatales</taxon>
        <taxon>Ophiostomataceae</taxon>
        <taxon>Sporothrix</taxon>
    </lineage>
</organism>
<evidence type="ECO:0000256" key="7">
    <source>
        <dbReference type="SAM" id="MobiDB-lite"/>
    </source>
</evidence>
<evidence type="ECO:0000256" key="2">
    <source>
        <dbReference type="ARBA" id="ARBA00004319"/>
    </source>
</evidence>
<comment type="caution">
    <text evidence="10">The sequence shown here is derived from an EMBL/GenBank/DDBJ whole genome shotgun (WGS) entry which is preliminary data.</text>
</comment>
<dbReference type="PANTHER" id="PTHR45815:SF3">
    <property type="entry name" value="PROTEIN DISULFIDE-ISOMERASE A6"/>
    <property type="match status" value="1"/>
</dbReference>
<reference evidence="10 11" key="1">
    <citation type="journal article" date="2024" name="IMA Fungus">
        <title>IMA Genome - F19 : A genome assembly and annotation guide to empower mycologists, including annotated draft genome sequences of Ceratocystis pirilliformis, Diaporthe australafricana, Fusarium ophioides, Paecilomyces lecythidis, and Sporothrix stenoceras.</title>
        <authorList>
            <person name="Aylward J."/>
            <person name="Wilson A.M."/>
            <person name="Visagie C.M."/>
            <person name="Spraker J."/>
            <person name="Barnes I."/>
            <person name="Buitendag C."/>
            <person name="Ceriani C."/>
            <person name="Del Mar Angel L."/>
            <person name="du Plessis D."/>
            <person name="Fuchs T."/>
            <person name="Gasser K."/>
            <person name="Kramer D."/>
            <person name="Li W."/>
            <person name="Munsamy K."/>
            <person name="Piso A."/>
            <person name="Price J.L."/>
            <person name="Sonnekus B."/>
            <person name="Thomas C."/>
            <person name="van der Nest A."/>
            <person name="van Dijk A."/>
            <person name="van Heerden A."/>
            <person name="van Vuuren N."/>
            <person name="Yilmaz N."/>
            <person name="Duong T.A."/>
            <person name="van der Merwe N.A."/>
            <person name="Wingfield M.J."/>
            <person name="Wingfield B.D."/>
        </authorList>
    </citation>
    <scope>NUCLEOTIDE SEQUENCE [LARGE SCALE GENOMIC DNA]</scope>
    <source>
        <strain evidence="10 11">CMW 5346</strain>
    </source>
</reference>
<feature type="domain" description="Thioredoxin" evidence="9">
    <location>
        <begin position="21"/>
        <end position="145"/>
    </location>
</feature>
<evidence type="ECO:0000256" key="6">
    <source>
        <dbReference type="ARBA" id="ARBA00023284"/>
    </source>
</evidence>
<dbReference type="SUPFAM" id="SSF52833">
    <property type="entry name" value="Thioredoxin-like"/>
    <property type="match status" value="2"/>
</dbReference>
<evidence type="ECO:0000256" key="4">
    <source>
        <dbReference type="ARBA" id="ARBA00023157"/>
    </source>
</evidence>
<keyword evidence="11" id="KW-1185">Reference proteome</keyword>
<dbReference type="PROSITE" id="PS00194">
    <property type="entry name" value="THIOREDOXIN_1"/>
    <property type="match status" value="1"/>
</dbReference>
<gene>
    <name evidence="10" type="ORF">Sste5346_006224</name>
</gene>
<dbReference type="PRINTS" id="PR00421">
    <property type="entry name" value="THIOREDOXIN"/>
</dbReference>
<evidence type="ECO:0000256" key="8">
    <source>
        <dbReference type="SAM" id="SignalP"/>
    </source>
</evidence>
<dbReference type="Pfam" id="PF24541">
    <property type="entry name" value="Thioredox_PDIA6_C"/>
    <property type="match status" value="1"/>
</dbReference>
<dbReference type="PANTHER" id="PTHR45815">
    <property type="entry name" value="PROTEIN DISULFIDE-ISOMERASE A6"/>
    <property type="match status" value="1"/>
</dbReference>
<evidence type="ECO:0000256" key="1">
    <source>
        <dbReference type="ARBA" id="ARBA00001182"/>
    </source>
</evidence>
<dbReference type="InterPro" id="IPR036249">
    <property type="entry name" value="Thioredoxin-like_sf"/>
</dbReference>
<dbReference type="Gene3D" id="3.40.30.10">
    <property type="entry name" value="Glutaredoxin"/>
    <property type="match status" value="2"/>
</dbReference>
<dbReference type="EC" id="5.3.4.1" evidence="3"/>
<sequence>MQLKTLMAVVATLAGMHQAMAQQGLYSKDSPVTQITNKAQLDRIINESNRTSIIEFYAPWCGHCKNLKPEFEKAARSLDGLANVVAINCEDAKDVCRDLGVQGYPTLKIARPPKAKAKGRRTVVDDYQGQRTAAGIVDSLTSQMNNHVVKVTDATLDEFLTSTNGAKALLFTEKGTTAPSTKALATDFLGSIVVGQVRSKEANTVAKYGVTSFPTLLLLTDDDATPIAHEGKFKLKEMVAFLSQAAEPNPPVDLNGKKPKAEKPKKEKKAEKKEKAEEKEKANKEEESTTETPTQQTAPVIVESALPIPTIHTIEKLESSCLSDKAPTCVLVFVGDASSDEASADTQEALNHLADVAHKYAQSKRALFPFYAVPASNPASEMLLESMNLRTTNAYDRVQLVAVNARRKWWRRYEGGAGDISHESIEQWIDDIRMGEGAKQKLPESVVVKAEKAVPKEEKVEEPKAEEPVEEVKHEEL</sequence>
<name>A0ABR3YZC3_9PEZI</name>
<comment type="catalytic activity">
    <reaction evidence="1">
        <text>Catalyzes the rearrangement of -S-S- bonds in proteins.</text>
        <dbReference type="EC" id="5.3.4.1"/>
    </reaction>
</comment>
<feature type="chain" id="PRO_5046112314" description="protein disulfide-isomerase" evidence="8">
    <location>
        <begin position="22"/>
        <end position="477"/>
    </location>
</feature>